<name>A0AAD7L813_QUISA</name>
<comment type="caution">
    <text evidence="1">The sequence shown here is derived from an EMBL/GenBank/DDBJ whole genome shotgun (WGS) entry which is preliminary data.</text>
</comment>
<protein>
    <submittedName>
        <fullName evidence="1">Uncharacterized protein</fullName>
    </submittedName>
</protein>
<dbReference type="EMBL" id="JARAOO010000010">
    <property type="protein sequence ID" value="KAJ7953154.1"/>
    <property type="molecule type" value="Genomic_DNA"/>
</dbReference>
<keyword evidence="2" id="KW-1185">Reference proteome</keyword>
<dbReference type="KEGG" id="qsa:O6P43_024894"/>
<accession>A0AAD7L813</accession>
<gene>
    <name evidence="1" type="ORF">O6P43_024894</name>
</gene>
<sequence>MEDETEPPMTDILAVTGGSDFNIKRTKTPNHPGWLRRQVAQKSTANASVEQPAKVLLYVKKLFGTTQFPISKSYSTISCAVCYTTIFQF</sequence>
<proteinExistence type="predicted"/>
<dbReference type="AlphaFoldDB" id="A0AAD7L813"/>
<evidence type="ECO:0000313" key="1">
    <source>
        <dbReference type="EMBL" id="KAJ7953154.1"/>
    </source>
</evidence>
<evidence type="ECO:0000313" key="2">
    <source>
        <dbReference type="Proteomes" id="UP001163823"/>
    </source>
</evidence>
<dbReference type="Proteomes" id="UP001163823">
    <property type="component" value="Chromosome 10"/>
</dbReference>
<organism evidence="1 2">
    <name type="scientific">Quillaja saponaria</name>
    <name type="common">Soap bark tree</name>
    <dbReference type="NCBI Taxonomy" id="32244"/>
    <lineage>
        <taxon>Eukaryota</taxon>
        <taxon>Viridiplantae</taxon>
        <taxon>Streptophyta</taxon>
        <taxon>Embryophyta</taxon>
        <taxon>Tracheophyta</taxon>
        <taxon>Spermatophyta</taxon>
        <taxon>Magnoliopsida</taxon>
        <taxon>eudicotyledons</taxon>
        <taxon>Gunneridae</taxon>
        <taxon>Pentapetalae</taxon>
        <taxon>rosids</taxon>
        <taxon>fabids</taxon>
        <taxon>Fabales</taxon>
        <taxon>Quillajaceae</taxon>
        <taxon>Quillaja</taxon>
    </lineage>
</organism>
<reference evidence="1" key="1">
    <citation type="journal article" date="2023" name="Science">
        <title>Elucidation of the pathway for biosynthesis of saponin adjuvants from the soapbark tree.</title>
        <authorList>
            <person name="Reed J."/>
            <person name="Orme A."/>
            <person name="El-Demerdash A."/>
            <person name="Owen C."/>
            <person name="Martin L.B.B."/>
            <person name="Misra R.C."/>
            <person name="Kikuchi S."/>
            <person name="Rejzek M."/>
            <person name="Martin A.C."/>
            <person name="Harkess A."/>
            <person name="Leebens-Mack J."/>
            <person name="Louveau T."/>
            <person name="Stephenson M.J."/>
            <person name="Osbourn A."/>
        </authorList>
    </citation>
    <scope>NUCLEOTIDE SEQUENCE</scope>
    <source>
        <strain evidence="1">S10</strain>
    </source>
</reference>